<protein>
    <submittedName>
        <fullName evidence="4">Aldehyde dehydrogenase</fullName>
    </submittedName>
</protein>
<gene>
    <name evidence="4" type="ORF">KDL01_14640</name>
</gene>
<dbReference type="Pfam" id="PF00171">
    <property type="entry name" value="Aldedh"/>
    <property type="match status" value="1"/>
</dbReference>
<dbReference type="InterPro" id="IPR016163">
    <property type="entry name" value="Ald_DH_C"/>
</dbReference>
<proteinExistence type="inferred from homology"/>
<dbReference type="Proteomes" id="UP000675781">
    <property type="component" value="Unassembled WGS sequence"/>
</dbReference>
<keyword evidence="5" id="KW-1185">Reference proteome</keyword>
<name>A0A941IS33_9ACTN</name>
<reference evidence="4" key="1">
    <citation type="submission" date="2021-04" db="EMBL/GenBank/DDBJ databases">
        <title>Genome based classification of Actinospica acidithermotolerans sp. nov., an actinobacterium isolated from an Indonesian hot spring.</title>
        <authorList>
            <person name="Kusuma A.B."/>
            <person name="Putra K.E."/>
            <person name="Nafisah S."/>
            <person name="Loh J."/>
            <person name="Nouioui I."/>
            <person name="Goodfellow M."/>
        </authorList>
    </citation>
    <scope>NUCLEOTIDE SEQUENCE</scope>
    <source>
        <strain evidence="4">CSCA 57</strain>
    </source>
</reference>
<dbReference type="InterPro" id="IPR016161">
    <property type="entry name" value="Ald_DH/histidinol_DH"/>
</dbReference>
<feature type="domain" description="Aldehyde dehydrogenase" evidence="3">
    <location>
        <begin position="9"/>
        <end position="464"/>
    </location>
</feature>
<evidence type="ECO:0000256" key="2">
    <source>
        <dbReference type="ARBA" id="ARBA00023002"/>
    </source>
</evidence>
<evidence type="ECO:0000313" key="4">
    <source>
        <dbReference type="EMBL" id="MBR7834508.1"/>
    </source>
</evidence>
<dbReference type="AlphaFoldDB" id="A0A941IS33"/>
<dbReference type="SUPFAM" id="SSF53720">
    <property type="entry name" value="ALDH-like"/>
    <property type="match status" value="1"/>
</dbReference>
<evidence type="ECO:0000259" key="3">
    <source>
        <dbReference type="Pfam" id="PF00171"/>
    </source>
</evidence>
<dbReference type="GO" id="GO:0016620">
    <property type="term" value="F:oxidoreductase activity, acting on the aldehyde or oxo group of donors, NAD or NADP as acceptor"/>
    <property type="evidence" value="ECO:0007669"/>
    <property type="project" value="InterPro"/>
</dbReference>
<keyword evidence="2" id="KW-0560">Oxidoreductase</keyword>
<organism evidence="4 5">
    <name type="scientific">Actinospica durhamensis</name>
    <dbReference type="NCBI Taxonomy" id="1508375"/>
    <lineage>
        <taxon>Bacteria</taxon>
        <taxon>Bacillati</taxon>
        <taxon>Actinomycetota</taxon>
        <taxon>Actinomycetes</taxon>
        <taxon>Catenulisporales</taxon>
        <taxon>Actinospicaceae</taxon>
        <taxon>Actinospica</taxon>
    </lineage>
</organism>
<evidence type="ECO:0000313" key="5">
    <source>
        <dbReference type="Proteomes" id="UP000675781"/>
    </source>
</evidence>
<dbReference type="InterPro" id="IPR016162">
    <property type="entry name" value="Ald_DH_N"/>
</dbReference>
<dbReference type="FunFam" id="3.40.309.10:FF:000009">
    <property type="entry name" value="Aldehyde dehydrogenase A"/>
    <property type="match status" value="1"/>
</dbReference>
<dbReference type="PANTHER" id="PTHR11699">
    <property type="entry name" value="ALDEHYDE DEHYDROGENASE-RELATED"/>
    <property type="match status" value="1"/>
</dbReference>
<accession>A0A941IS33</accession>
<dbReference type="Gene3D" id="3.40.605.10">
    <property type="entry name" value="Aldehyde Dehydrogenase, Chain A, domain 1"/>
    <property type="match status" value="1"/>
</dbReference>
<dbReference type="Gene3D" id="3.40.309.10">
    <property type="entry name" value="Aldehyde Dehydrogenase, Chain A, domain 2"/>
    <property type="match status" value="1"/>
</dbReference>
<comment type="similarity">
    <text evidence="1">Belongs to the aldehyde dehydrogenase family.</text>
</comment>
<dbReference type="InterPro" id="IPR015590">
    <property type="entry name" value="Aldehyde_DH_dom"/>
</dbReference>
<comment type="caution">
    <text evidence="4">The sequence shown here is derived from an EMBL/GenBank/DDBJ whole genome shotgun (WGS) entry which is preliminary data.</text>
</comment>
<sequence>MKMLIDGDWIEAGQRPVIEVRNPATGELIDTVPQATAADVDAAVAAAVAAQKSWAQTSALARSTIMLDFARRVRESQRELAELLTREGGSALAENMDEIRWVAEATEFYAQMARNVGGRVVPSQEPTLTNLVVKHPVGVVAALAPWNYPALLLAWKIAPAIAAGNAVVVKPPPEAPLTVLRLLELLDAPAGVVQVVTGGTETGIALVEHPGVDMVAFTGSLDAGRAIIRSSAERVKRVSLELSGHDPFIVCDDVDLDDAVEAALWAGFTNAGQVCTSAERVYVMRGVYDAFVAKLSARADELIVGDPLDTSTDVGALCTQAQLDKTIAYVERAKAAGGTVLAGGEQVAGPGFFYRPTVITGLTHAYVKEAGEVFGPIMPIIPVDSFDEALEKANDSDMGLGANVLTTNLERAWRASKELPFGLVWINNPLVDNDAGPFGGQRMSGLGRELGEEGLEAFMETSHVSFDYRLERKYWWYPYANYSEVMGLSDGRASGFLGGHAGTTAAATASQRDR</sequence>
<dbReference type="RefSeq" id="WP_212529028.1">
    <property type="nucleotide sequence ID" value="NZ_JAGSOG010000061.1"/>
</dbReference>
<evidence type="ECO:0000256" key="1">
    <source>
        <dbReference type="ARBA" id="ARBA00009986"/>
    </source>
</evidence>
<dbReference type="FunFam" id="3.40.605.10:FF:000007">
    <property type="entry name" value="NAD/NADP-dependent betaine aldehyde dehydrogenase"/>
    <property type="match status" value="1"/>
</dbReference>
<dbReference type="EMBL" id="JAGSOG010000061">
    <property type="protein sequence ID" value="MBR7834508.1"/>
    <property type="molecule type" value="Genomic_DNA"/>
</dbReference>